<gene>
    <name evidence="2" type="ORF">XYCOK13_10590</name>
</gene>
<keyword evidence="1" id="KW-0812">Transmembrane</keyword>
<comment type="caution">
    <text evidence="2">The sequence shown here is derived from an EMBL/GenBank/DDBJ whole genome shotgun (WGS) entry which is preliminary data.</text>
</comment>
<name>A0A8J4M0X0_9BACL</name>
<sequence length="44" mass="4613">MAQTGGAEEMTGAAIGMFLFGAVLLWGGLAFTILIALRKSRRGE</sequence>
<reference evidence="2" key="1">
    <citation type="submission" date="2021-04" db="EMBL/GenBank/DDBJ databases">
        <title>Draft genome sequence of Xylanibacillus composti strain K13.</title>
        <authorList>
            <person name="Uke A."/>
            <person name="Chhe C."/>
            <person name="Baramee S."/>
            <person name="Kosugi A."/>
        </authorList>
    </citation>
    <scope>NUCLEOTIDE SEQUENCE</scope>
    <source>
        <strain evidence="2">K13</strain>
    </source>
</reference>
<keyword evidence="1" id="KW-1133">Transmembrane helix</keyword>
<protein>
    <recommendedName>
        <fullName evidence="4">MetS family NSS transporter small subunit</fullName>
    </recommendedName>
</protein>
<feature type="transmembrane region" description="Helical" evidence="1">
    <location>
        <begin position="12"/>
        <end position="37"/>
    </location>
</feature>
<dbReference type="Proteomes" id="UP000677918">
    <property type="component" value="Unassembled WGS sequence"/>
</dbReference>
<keyword evidence="1" id="KW-0472">Membrane</keyword>
<dbReference type="AlphaFoldDB" id="A0A8J4M0X0"/>
<keyword evidence="3" id="KW-1185">Reference proteome</keyword>
<evidence type="ECO:0000313" key="2">
    <source>
        <dbReference type="EMBL" id="GIQ68235.1"/>
    </source>
</evidence>
<dbReference type="NCBIfam" id="NF033493">
    <property type="entry name" value="MetS_like_NSS"/>
    <property type="match status" value="1"/>
</dbReference>
<organism evidence="2 3">
    <name type="scientific">Xylanibacillus composti</name>
    <dbReference type="NCBI Taxonomy" id="1572762"/>
    <lineage>
        <taxon>Bacteria</taxon>
        <taxon>Bacillati</taxon>
        <taxon>Bacillota</taxon>
        <taxon>Bacilli</taxon>
        <taxon>Bacillales</taxon>
        <taxon>Paenibacillaceae</taxon>
        <taxon>Xylanibacillus</taxon>
    </lineage>
</organism>
<evidence type="ECO:0000313" key="3">
    <source>
        <dbReference type="Proteomes" id="UP000677918"/>
    </source>
</evidence>
<dbReference type="EMBL" id="BOVK01000013">
    <property type="protein sequence ID" value="GIQ68235.1"/>
    <property type="molecule type" value="Genomic_DNA"/>
</dbReference>
<proteinExistence type="predicted"/>
<evidence type="ECO:0000256" key="1">
    <source>
        <dbReference type="SAM" id="Phobius"/>
    </source>
</evidence>
<accession>A0A8J4M0X0</accession>
<evidence type="ECO:0008006" key="4">
    <source>
        <dbReference type="Google" id="ProtNLM"/>
    </source>
</evidence>